<feature type="domain" description="Ubiquitin-like protease family profile" evidence="5">
    <location>
        <begin position="1"/>
        <end position="112"/>
    </location>
</feature>
<evidence type="ECO:0000256" key="2">
    <source>
        <dbReference type="ARBA" id="ARBA00022670"/>
    </source>
</evidence>
<keyword evidence="7" id="KW-1185">Reference proteome</keyword>
<protein>
    <recommendedName>
        <fullName evidence="5">Ubiquitin-like protease family profile domain-containing protein</fullName>
    </recommendedName>
</protein>
<organism evidence="6 7">
    <name type="scientific">Heracleum sosnowskyi</name>
    <dbReference type="NCBI Taxonomy" id="360622"/>
    <lineage>
        <taxon>Eukaryota</taxon>
        <taxon>Viridiplantae</taxon>
        <taxon>Streptophyta</taxon>
        <taxon>Embryophyta</taxon>
        <taxon>Tracheophyta</taxon>
        <taxon>Spermatophyta</taxon>
        <taxon>Magnoliopsida</taxon>
        <taxon>eudicotyledons</taxon>
        <taxon>Gunneridae</taxon>
        <taxon>Pentapetalae</taxon>
        <taxon>asterids</taxon>
        <taxon>campanulids</taxon>
        <taxon>Apiales</taxon>
        <taxon>Apiaceae</taxon>
        <taxon>Apioideae</taxon>
        <taxon>apioid superclade</taxon>
        <taxon>Tordylieae</taxon>
        <taxon>Tordyliinae</taxon>
        <taxon>Heracleum</taxon>
    </lineage>
</organism>
<proteinExistence type="inferred from homology"/>
<keyword evidence="4" id="KW-0788">Thiol protease</keyword>
<comment type="caution">
    <text evidence="6">The sequence shown here is derived from an EMBL/GenBank/DDBJ whole genome shotgun (WGS) entry which is preliminary data.</text>
</comment>
<name>A0AAD8HV19_9APIA</name>
<dbReference type="InterPro" id="IPR038765">
    <property type="entry name" value="Papain-like_cys_pep_sf"/>
</dbReference>
<sequence>MRTTRSSSMKNRLLDSGEIGKLNDPQAMYYMRRLWSVLPEKIRVCCVYIDPAWMFKFRTQLSERNGVIEWFGRFDIFLKKYVFFPLCISNHWTLVVLCNPGGNIKIKKNVHR</sequence>
<dbReference type="AlphaFoldDB" id="A0AAD8HV19"/>
<accession>A0AAD8HV19</accession>
<dbReference type="Pfam" id="PF02902">
    <property type="entry name" value="Peptidase_C48"/>
    <property type="match status" value="1"/>
</dbReference>
<dbReference type="GO" id="GO:0016926">
    <property type="term" value="P:protein desumoylation"/>
    <property type="evidence" value="ECO:0007669"/>
    <property type="project" value="UniProtKB-ARBA"/>
</dbReference>
<gene>
    <name evidence="6" type="ORF">POM88_029527</name>
</gene>
<dbReference type="PANTHER" id="PTHR46915:SF6">
    <property type="entry name" value="CYSTEINE PROTEINASES SUPERFAMILY PROTEIN"/>
    <property type="match status" value="1"/>
</dbReference>
<dbReference type="GO" id="GO:0008234">
    <property type="term" value="F:cysteine-type peptidase activity"/>
    <property type="evidence" value="ECO:0007669"/>
    <property type="project" value="UniProtKB-KW"/>
</dbReference>
<dbReference type="Gene3D" id="3.40.395.10">
    <property type="entry name" value="Adenoviral Proteinase, Chain A"/>
    <property type="match status" value="1"/>
</dbReference>
<reference evidence="6" key="2">
    <citation type="submission" date="2023-05" db="EMBL/GenBank/DDBJ databases">
        <authorList>
            <person name="Schelkunov M.I."/>
        </authorList>
    </citation>
    <scope>NUCLEOTIDE SEQUENCE</scope>
    <source>
        <strain evidence="6">Hsosn_3</strain>
        <tissue evidence="6">Leaf</tissue>
    </source>
</reference>
<evidence type="ECO:0000256" key="3">
    <source>
        <dbReference type="ARBA" id="ARBA00022801"/>
    </source>
</evidence>
<comment type="similarity">
    <text evidence="1">Belongs to the peptidase C48 family.</text>
</comment>
<dbReference type="GO" id="GO:0006508">
    <property type="term" value="P:proteolysis"/>
    <property type="evidence" value="ECO:0007669"/>
    <property type="project" value="UniProtKB-KW"/>
</dbReference>
<evidence type="ECO:0000256" key="4">
    <source>
        <dbReference type="ARBA" id="ARBA00022807"/>
    </source>
</evidence>
<dbReference type="InterPro" id="IPR003653">
    <property type="entry name" value="Peptidase_C48_C"/>
</dbReference>
<dbReference type="SUPFAM" id="SSF54001">
    <property type="entry name" value="Cysteine proteinases"/>
    <property type="match status" value="1"/>
</dbReference>
<dbReference type="Proteomes" id="UP001237642">
    <property type="component" value="Unassembled WGS sequence"/>
</dbReference>
<reference evidence="6" key="1">
    <citation type="submission" date="2023-02" db="EMBL/GenBank/DDBJ databases">
        <title>Genome of toxic invasive species Heracleum sosnowskyi carries increased number of genes despite the absence of recent whole-genome duplications.</title>
        <authorList>
            <person name="Schelkunov M."/>
            <person name="Shtratnikova V."/>
            <person name="Makarenko M."/>
            <person name="Klepikova A."/>
            <person name="Omelchenko D."/>
            <person name="Novikova G."/>
            <person name="Obukhova E."/>
            <person name="Bogdanov V."/>
            <person name="Penin A."/>
            <person name="Logacheva M."/>
        </authorList>
    </citation>
    <scope>NUCLEOTIDE SEQUENCE</scope>
    <source>
        <strain evidence="6">Hsosn_3</strain>
        <tissue evidence="6">Leaf</tissue>
    </source>
</reference>
<evidence type="ECO:0000313" key="6">
    <source>
        <dbReference type="EMBL" id="KAK1373334.1"/>
    </source>
</evidence>
<evidence type="ECO:0000313" key="7">
    <source>
        <dbReference type="Proteomes" id="UP001237642"/>
    </source>
</evidence>
<dbReference type="PROSITE" id="PS50600">
    <property type="entry name" value="ULP_PROTEASE"/>
    <property type="match status" value="1"/>
</dbReference>
<dbReference type="EMBL" id="JAUIZM010000007">
    <property type="protein sequence ID" value="KAK1373334.1"/>
    <property type="molecule type" value="Genomic_DNA"/>
</dbReference>
<evidence type="ECO:0000256" key="1">
    <source>
        <dbReference type="ARBA" id="ARBA00005234"/>
    </source>
</evidence>
<evidence type="ECO:0000259" key="5">
    <source>
        <dbReference type="PROSITE" id="PS50600"/>
    </source>
</evidence>
<keyword evidence="3" id="KW-0378">Hydrolase</keyword>
<dbReference type="PANTHER" id="PTHR46915">
    <property type="entry name" value="UBIQUITIN-LIKE PROTEASE 4-RELATED"/>
    <property type="match status" value="1"/>
</dbReference>
<keyword evidence="2" id="KW-0645">Protease</keyword>